<dbReference type="PANTHER" id="PTHR42877:SF4">
    <property type="entry name" value="FAD_NAD(P)-BINDING DOMAIN-CONTAINING PROTEIN-RELATED"/>
    <property type="match status" value="1"/>
</dbReference>
<evidence type="ECO:0000256" key="1">
    <source>
        <dbReference type="SAM" id="MobiDB-lite"/>
    </source>
</evidence>
<keyword evidence="3" id="KW-1185">Reference proteome</keyword>
<accession>A0ABT4TGE8</accession>
<comment type="caution">
    <text evidence="2">The sequence shown here is derived from an EMBL/GenBank/DDBJ whole genome shotgun (WGS) entry which is preliminary data.</text>
</comment>
<dbReference type="InterPro" id="IPR036188">
    <property type="entry name" value="FAD/NAD-bd_sf"/>
</dbReference>
<dbReference type="Pfam" id="PF13738">
    <property type="entry name" value="Pyr_redox_3"/>
    <property type="match status" value="1"/>
</dbReference>
<sequence length="528" mass="58497">MTENETTVPHYRVAVIGSGFSGIGMAARLKRAGLKSLVLLERAHDVGGTWRDNTFPGAACDVPSHLYSLSFRLNPGWSRTFSGQEEIQAYLQQVAAEEDVYRHVRFGYGVAGAHWEPEAGRWRIESEDGRTVTAQFLISACGALADPSVPDIPGLSDFQGTVFHSARWDHSRDLAGRNVAVIGTGASAIQFVPQIQPEVGRLDLYQRTPPWVIPKHDRNVTRLEQWLFHNVPGAQQVFRKNIYWGRETYVLGFVKYPALMKGVAALAKAHLKRQVKDPELRAKLVPDFVPGCKRLLLSNDYYPSLDRPNVDVVTDGITEVREKSIVAADGTEREVDTIIFGTGFHVTDMPAAKMVHDAEGRSIWDRWGEDLESLKGTTVSGYPNLFILAGPNTGPGHTSHVFFLEAQMRYVMSALRFAARNGVDRLEALPEAQTAYSARMQHKTRDSVWVTGGCDSWYLNSKGRNVTLWPGFSFEYALQTLRFDPHNYRIRKEVPGAARRARPTAPARAGAGRAAATAAEPAPEEVSA</sequence>
<dbReference type="PANTHER" id="PTHR42877">
    <property type="entry name" value="L-ORNITHINE N(5)-MONOOXYGENASE-RELATED"/>
    <property type="match status" value="1"/>
</dbReference>
<proteinExistence type="predicted"/>
<feature type="region of interest" description="Disordered" evidence="1">
    <location>
        <begin position="494"/>
        <end position="528"/>
    </location>
</feature>
<dbReference type="RefSeq" id="WP_270676269.1">
    <property type="nucleotide sequence ID" value="NZ_JAQFWP010000005.1"/>
</dbReference>
<dbReference type="PRINTS" id="PR00419">
    <property type="entry name" value="ADXRDTASE"/>
</dbReference>
<protein>
    <submittedName>
        <fullName evidence="2">NAD(P)/FAD-dependent oxidoreductase</fullName>
    </submittedName>
</protein>
<name>A0ABT4TGE8_9ACTN</name>
<evidence type="ECO:0000313" key="3">
    <source>
        <dbReference type="Proteomes" id="UP001165685"/>
    </source>
</evidence>
<dbReference type="EMBL" id="JAQFWP010000005">
    <property type="protein sequence ID" value="MDA2803792.1"/>
    <property type="molecule type" value="Genomic_DNA"/>
</dbReference>
<evidence type="ECO:0000313" key="2">
    <source>
        <dbReference type="EMBL" id="MDA2803792.1"/>
    </source>
</evidence>
<reference evidence="2" key="1">
    <citation type="submission" date="2023-01" db="EMBL/GenBank/DDBJ databases">
        <title>Draft genome sequence of Nocardiopsis sp. LSu2-4 isolated from halophytes.</title>
        <authorList>
            <person name="Duangmal K."/>
            <person name="Chantavorakit T."/>
        </authorList>
    </citation>
    <scope>NUCLEOTIDE SEQUENCE</scope>
    <source>
        <strain evidence="2">LSu2-4</strain>
    </source>
</reference>
<dbReference type="Gene3D" id="3.50.50.60">
    <property type="entry name" value="FAD/NAD(P)-binding domain"/>
    <property type="match status" value="2"/>
</dbReference>
<feature type="compositionally biased region" description="Low complexity" evidence="1">
    <location>
        <begin position="495"/>
        <end position="528"/>
    </location>
</feature>
<dbReference type="InterPro" id="IPR051209">
    <property type="entry name" value="FAD-bind_Monooxygenase_sf"/>
</dbReference>
<gene>
    <name evidence="2" type="ORF">O4U47_04650</name>
</gene>
<organism evidence="2 3">
    <name type="scientific">Nocardiopsis suaedae</name>
    <dbReference type="NCBI Taxonomy" id="3018444"/>
    <lineage>
        <taxon>Bacteria</taxon>
        <taxon>Bacillati</taxon>
        <taxon>Actinomycetota</taxon>
        <taxon>Actinomycetes</taxon>
        <taxon>Streptosporangiales</taxon>
        <taxon>Nocardiopsidaceae</taxon>
        <taxon>Nocardiopsis</taxon>
    </lineage>
</organism>
<dbReference type="Proteomes" id="UP001165685">
    <property type="component" value="Unassembled WGS sequence"/>
</dbReference>
<dbReference type="SUPFAM" id="SSF51905">
    <property type="entry name" value="FAD/NAD(P)-binding domain"/>
    <property type="match status" value="1"/>
</dbReference>